<evidence type="ECO:0000256" key="1">
    <source>
        <dbReference type="SAM" id="MobiDB-lite"/>
    </source>
</evidence>
<dbReference type="AlphaFoldDB" id="A0A158L1X1"/>
<keyword evidence="3" id="KW-1185">Reference proteome</keyword>
<feature type="compositionally biased region" description="Basic and acidic residues" evidence="1">
    <location>
        <begin position="8"/>
        <end position="18"/>
    </location>
</feature>
<accession>A0A158L1X1</accession>
<feature type="region of interest" description="Disordered" evidence="1">
    <location>
        <begin position="1"/>
        <end position="23"/>
    </location>
</feature>
<proteinExistence type="predicted"/>
<name>A0A158L1X1_9BURK</name>
<dbReference type="Proteomes" id="UP000055019">
    <property type="component" value="Unassembled WGS sequence"/>
</dbReference>
<comment type="caution">
    <text evidence="2">The sequence shown here is derived from an EMBL/GenBank/DDBJ whole genome shotgun (WGS) entry which is preliminary data.</text>
</comment>
<reference evidence="2" key="1">
    <citation type="submission" date="2016-01" db="EMBL/GenBank/DDBJ databases">
        <authorList>
            <person name="Peeters C."/>
        </authorList>
    </citation>
    <scope>NUCLEOTIDE SEQUENCE [LARGE SCALE GENOMIC DNA]</scope>
    <source>
        <strain evidence="2">LMG 29317</strain>
    </source>
</reference>
<gene>
    <name evidence="2" type="ORF">AWB74_08095</name>
</gene>
<evidence type="ECO:0000313" key="2">
    <source>
        <dbReference type="EMBL" id="SAL87387.1"/>
    </source>
</evidence>
<evidence type="ECO:0000313" key="3">
    <source>
        <dbReference type="Proteomes" id="UP000055019"/>
    </source>
</evidence>
<protein>
    <submittedName>
        <fullName evidence="2">Uncharacterized protein</fullName>
    </submittedName>
</protein>
<dbReference type="EMBL" id="FCOM02000090">
    <property type="protein sequence ID" value="SAL87387.1"/>
    <property type="molecule type" value="Genomic_DNA"/>
</dbReference>
<organism evidence="2 3">
    <name type="scientific">Caballeronia arvi</name>
    <dbReference type="NCBI Taxonomy" id="1777135"/>
    <lineage>
        <taxon>Bacteria</taxon>
        <taxon>Pseudomonadati</taxon>
        <taxon>Pseudomonadota</taxon>
        <taxon>Betaproteobacteria</taxon>
        <taxon>Burkholderiales</taxon>
        <taxon>Burkholderiaceae</taxon>
        <taxon>Caballeronia</taxon>
    </lineage>
</organism>
<sequence length="258" mass="27519">MRHMSNNKARDLRNDQEGKAGSGLRGRCQSMLFASIGVQAQESANDDLDSCVKHEQIVGTAKGAGLGALAGLGAMLVAHKKEDAGKAALIGAVAGGVAGWATSFYTANETCYKKNPAWIPESQLNRTKDYDKIKKEIRYNAKQGPLARMQSIQVPGPVTPNSQAEVKSTFIVMTPNGADAPVTIDRKLFVIADDKETEVAFPGHSSQQLTLEPGQQQDVSHIPIPPDAKPGSKYRVQMAVTTDGSPTAVASQQFTVTQ</sequence>